<accession>A9UWX8</accession>
<evidence type="ECO:0000259" key="3">
    <source>
        <dbReference type="Pfam" id="PF21103"/>
    </source>
</evidence>
<protein>
    <recommendedName>
        <fullName evidence="1">FACT complex subunit SSRP1</fullName>
    </recommendedName>
</protein>
<dbReference type="AlphaFoldDB" id="A9UWX8"/>
<dbReference type="GO" id="GO:0006260">
    <property type="term" value="P:DNA replication"/>
    <property type="evidence" value="ECO:0007669"/>
    <property type="project" value="UniProtKB-KW"/>
</dbReference>
<dbReference type="InterPro" id="IPR000969">
    <property type="entry name" value="SSRP1/POB3"/>
</dbReference>
<evidence type="ECO:0000313" key="4">
    <source>
        <dbReference type="EMBL" id="EDQ90118.1"/>
    </source>
</evidence>
<keyword evidence="1" id="KW-0158">Chromosome</keyword>
<dbReference type="InParanoid" id="A9UWX8"/>
<dbReference type="PANTHER" id="PTHR45849:SF1">
    <property type="entry name" value="FACT COMPLEX SUBUNIT SSRP1"/>
    <property type="match status" value="1"/>
</dbReference>
<keyword evidence="1" id="KW-0805">Transcription regulation</keyword>
<evidence type="ECO:0000313" key="5">
    <source>
        <dbReference type="Proteomes" id="UP000001357"/>
    </source>
</evidence>
<dbReference type="InterPro" id="IPR024954">
    <property type="entry name" value="SSRP1_DD"/>
</dbReference>
<dbReference type="GO" id="GO:0005634">
    <property type="term" value="C:nucleus"/>
    <property type="evidence" value="ECO:0007669"/>
    <property type="project" value="UniProtKB-SubCell"/>
</dbReference>
<name>A9UWX8_MONBE</name>
<dbReference type="PANTHER" id="PTHR45849">
    <property type="entry name" value="FACT COMPLEX SUBUNIT SSRP1"/>
    <property type="match status" value="1"/>
</dbReference>
<keyword evidence="1" id="KW-0539">Nucleus</keyword>
<comment type="function">
    <text evidence="1">Component of the FACT complex, a general chromatin factor that acts to reorganize nucleosomes. The FACT complex is involved in multiple processes that require DNA as a template such as mRNA elongation, DNA replication and DNA repair. During transcription elongation the FACT complex acts as a histone chaperone that both destabilizes and restores nucleosomal structure. It facilitates the passage of RNA polymerase II and transcription by promoting the dissociation of one histone H2A-H2B dimer from the nucleosome, then subsequently promotes the reestablishment of the nucleosome following the passage of RNA polymerase II.</text>
</comment>
<evidence type="ECO:0000256" key="1">
    <source>
        <dbReference type="RuleBase" id="RU364013"/>
    </source>
</evidence>
<dbReference type="GeneID" id="5890341"/>
<dbReference type="GO" id="GO:0005694">
    <property type="term" value="C:chromosome"/>
    <property type="evidence" value="ECO:0007669"/>
    <property type="project" value="UniProtKB-SubCell"/>
</dbReference>
<gene>
    <name evidence="4" type="ORF">MONBRDRAFT_2543</name>
</gene>
<keyword evidence="1" id="KW-0227">DNA damage</keyword>
<dbReference type="RefSeq" id="XP_001744885.1">
    <property type="nucleotide sequence ID" value="XM_001744833.1"/>
</dbReference>
<keyword evidence="1" id="KW-0804">Transcription</keyword>
<keyword evidence="1" id="KW-0234">DNA repair</keyword>
<dbReference type="Proteomes" id="UP000001357">
    <property type="component" value="Unassembled WGS sequence"/>
</dbReference>
<dbReference type="Gene3D" id="2.30.29.220">
    <property type="entry name" value="Structure-specific recognition protein (SSRP1)"/>
    <property type="match status" value="1"/>
</dbReference>
<feature type="non-terminal residue" evidence="4">
    <location>
        <position position="175"/>
    </location>
</feature>
<dbReference type="Gene3D" id="2.30.29.150">
    <property type="match status" value="1"/>
</dbReference>
<sequence>IKPFMSTYYNIPIQSHKTSVKGWTSGRTEFSAKHFRFVLDDGVAFEVPLASLTAAQQQRHEAILEFQIDDMAEVNDQVVESMRFFVPGAAASSGSGANSFVSEINERTAVNRISGKAICMIENVKLVVPRGTHDVEFYSSFLRLHGKKFDHKIQYENVQRMHLLTQDDKFVFFVL</sequence>
<dbReference type="Pfam" id="PF21103">
    <property type="entry name" value="PH1_SSRP1-like"/>
    <property type="match status" value="1"/>
</dbReference>
<evidence type="ECO:0000259" key="2">
    <source>
        <dbReference type="Pfam" id="PF03531"/>
    </source>
</evidence>
<feature type="domain" description="SSRP1 dimerization" evidence="2">
    <location>
        <begin position="22"/>
        <end position="88"/>
    </location>
</feature>
<keyword evidence="1" id="KW-0235">DNA replication</keyword>
<dbReference type="InterPro" id="IPR038167">
    <property type="entry name" value="SSRP1_sf"/>
</dbReference>
<dbReference type="InterPro" id="IPR048993">
    <property type="entry name" value="SSRP1-like_PH1"/>
</dbReference>
<proteinExistence type="inferred from homology"/>
<dbReference type="eggNOG" id="KOG0526">
    <property type="taxonomic scope" value="Eukaryota"/>
</dbReference>
<dbReference type="GO" id="GO:0003677">
    <property type="term" value="F:DNA binding"/>
    <property type="evidence" value="ECO:0007669"/>
    <property type="project" value="InterPro"/>
</dbReference>
<dbReference type="GO" id="GO:0006281">
    <property type="term" value="P:DNA repair"/>
    <property type="evidence" value="ECO:0007669"/>
    <property type="project" value="UniProtKB-KW"/>
</dbReference>
<dbReference type="PRINTS" id="PR00887">
    <property type="entry name" value="SSRCOGNITION"/>
</dbReference>
<reference evidence="4 5" key="1">
    <citation type="journal article" date="2008" name="Nature">
        <title>The genome of the choanoflagellate Monosiga brevicollis and the origin of metazoans.</title>
        <authorList>
            <consortium name="JGI Sequencing"/>
            <person name="King N."/>
            <person name="Westbrook M.J."/>
            <person name="Young S.L."/>
            <person name="Kuo A."/>
            <person name="Abedin M."/>
            <person name="Chapman J."/>
            <person name="Fairclough S."/>
            <person name="Hellsten U."/>
            <person name="Isogai Y."/>
            <person name="Letunic I."/>
            <person name="Marr M."/>
            <person name="Pincus D."/>
            <person name="Putnam N."/>
            <person name="Rokas A."/>
            <person name="Wright K.J."/>
            <person name="Zuzow R."/>
            <person name="Dirks W."/>
            <person name="Good M."/>
            <person name="Goodstein D."/>
            <person name="Lemons D."/>
            <person name="Li W."/>
            <person name="Lyons J.B."/>
            <person name="Morris A."/>
            <person name="Nichols S."/>
            <person name="Richter D.J."/>
            <person name="Salamov A."/>
            <person name="Bork P."/>
            <person name="Lim W.A."/>
            <person name="Manning G."/>
            <person name="Miller W.T."/>
            <person name="McGinnis W."/>
            <person name="Shapiro H."/>
            <person name="Tjian R."/>
            <person name="Grigoriev I.V."/>
            <person name="Rokhsar D."/>
        </authorList>
    </citation>
    <scope>NUCLEOTIDE SEQUENCE [LARGE SCALE GENOMIC DNA]</scope>
    <source>
        <strain evidence="5">MX1 / ATCC 50154</strain>
    </source>
</reference>
<feature type="domain" description="FACT complex subunit SSRP1-like first PH" evidence="3">
    <location>
        <begin position="117"/>
        <end position="174"/>
    </location>
</feature>
<dbReference type="KEGG" id="mbr:MONBRDRAFT_2543"/>
<organism evidence="4 5">
    <name type="scientific">Monosiga brevicollis</name>
    <name type="common">Choanoflagellate</name>
    <dbReference type="NCBI Taxonomy" id="81824"/>
    <lineage>
        <taxon>Eukaryota</taxon>
        <taxon>Choanoflagellata</taxon>
        <taxon>Craspedida</taxon>
        <taxon>Salpingoecidae</taxon>
        <taxon>Monosiga</taxon>
    </lineage>
</organism>
<feature type="non-terminal residue" evidence="4">
    <location>
        <position position="1"/>
    </location>
</feature>
<dbReference type="InterPro" id="IPR050454">
    <property type="entry name" value="RTT106/SSRP1_HistChap/FACT"/>
</dbReference>
<keyword evidence="5" id="KW-1185">Reference proteome</keyword>
<comment type="similarity">
    <text evidence="1">Belongs to the SSRP1 family.</text>
</comment>
<comment type="subcellular location">
    <subcellularLocation>
        <location evidence="1">Nucleus</location>
    </subcellularLocation>
    <subcellularLocation>
        <location evidence="1">Chromosome</location>
    </subcellularLocation>
</comment>
<dbReference type="STRING" id="81824.A9UWX8"/>
<dbReference type="EMBL" id="CH991548">
    <property type="protein sequence ID" value="EDQ90118.1"/>
    <property type="molecule type" value="Genomic_DNA"/>
</dbReference>
<dbReference type="SUPFAM" id="SSF50729">
    <property type="entry name" value="PH domain-like"/>
    <property type="match status" value="1"/>
</dbReference>
<dbReference type="Pfam" id="PF03531">
    <property type="entry name" value="SSrecog"/>
    <property type="match status" value="1"/>
</dbReference>